<dbReference type="InterPro" id="IPR005512">
    <property type="entry name" value="PRONE_dom"/>
</dbReference>
<dbReference type="GeneID" id="100281770"/>
<dbReference type="AlphaFoldDB" id="A0A804QK22"/>
<gene>
    <name evidence="5" type="primary">LOC100281770</name>
</gene>
<evidence type="ECO:0000259" key="4">
    <source>
        <dbReference type="PROSITE" id="PS51334"/>
    </source>
</evidence>
<dbReference type="InterPro" id="IPR038937">
    <property type="entry name" value="RopGEF"/>
</dbReference>
<dbReference type="Proteomes" id="UP000007305">
    <property type="component" value="Chromosome 8"/>
</dbReference>
<dbReference type="GO" id="GO:0005085">
    <property type="term" value="F:guanyl-nucleotide exchange factor activity"/>
    <property type="evidence" value="ECO:0000318"/>
    <property type="project" value="GO_Central"/>
</dbReference>
<reference evidence="5" key="3">
    <citation type="submission" date="2021-05" db="UniProtKB">
        <authorList>
            <consortium name="EnsemblPlants"/>
        </authorList>
    </citation>
    <scope>IDENTIFICATION</scope>
    <source>
        <strain evidence="5">cv. B73</strain>
    </source>
</reference>
<reference evidence="5" key="2">
    <citation type="submission" date="2019-07" db="EMBL/GenBank/DDBJ databases">
        <authorList>
            <person name="Seetharam A."/>
            <person name="Woodhouse M."/>
            <person name="Cannon E."/>
        </authorList>
    </citation>
    <scope>NUCLEOTIDE SEQUENCE [LARGE SCALE GENOMIC DNA]</scope>
    <source>
        <strain evidence="5">cv. B73</strain>
    </source>
</reference>
<dbReference type="PANTHER" id="PTHR33101">
    <property type="entry name" value="ROP GUANINE NUCLEOTIDE EXCHANGE FACTOR 1"/>
    <property type="match status" value="1"/>
</dbReference>
<feature type="domain" description="PRONE" evidence="4">
    <location>
        <begin position="102"/>
        <end position="511"/>
    </location>
</feature>
<dbReference type="Pfam" id="PF03759">
    <property type="entry name" value="PRONE"/>
    <property type="match status" value="2"/>
</dbReference>
<dbReference type="InParanoid" id="A0A804QK22"/>
<keyword evidence="1 2" id="KW-0344">Guanine-nucleotide releasing factor</keyword>
<organism evidence="5 6">
    <name type="scientific">Zea mays</name>
    <name type="common">Maize</name>
    <dbReference type="NCBI Taxonomy" id="4577"/>
    <lineage>
        <taxon>Eukaryota</taxon>
        <taxon>Viridiplantae</taxon>
        <taxon>Streptophyta</taxon>
        <taxon>Embryophyta</taxon>
        <taxon>Tracheophyta</taxon>
        <taxon>Spermatophyta</taxon>
        <taxon>Magnoliopsida</taxon>
        <taxon>Liliopsida</taxon>
        <taxon>Poales</taxon>
        <taxon>Poaceae</taxon>
        <taxon>PACMAD clade</taxon>
        <taxon>Panicoideae</taxon>
        <taxon>Andropogonodae</taxon>
        <taxon>Andropogoneae</taxon>
        <taxon>Tripsacinae</taxon>
        <taxon>Zea</taxon>
    </lineage>
</organism>
<feature type="region of interest" description="Disordered" evidence="3">
    <location>
        <begin position="1"/>
        <end position="112"/>
    </location>
</feature>
<dbReference type="OrthoDB" id="1053009at2759"/>
<dbReference type="FunFam" id="1.20.58.2010:FF:000003">
    <property type="entry name" value="Rop guanine nucleotide exchange factor 14"/>
    <property type="match status" value="1"/>
</dbReference>
<evidence type="ECO:0000256" key="1">
    <source>
        <dbReference type="ARBA" id="ARBA00022658"/>
    </source>
</evidence>
<dbReference type="RefSeq" id="XP_008654938.1">
    <property type="nucleotide sequence ID" value="XM_008656716.4"/>
</dbReference>
<accession>A0A804QK22</accession>
<evidence type="ECO:0000313" key="6">
    <source>
        <dbReference type="Proteomes" id="UP000007305"/>
    </source>
</evidence>
<dbReference type="PANTHER" id="PTHR33101:SF28">
    <property type="entry name" value="OS05G0560100 PROTEIN"/>
    <property type="match status" value="1"/>
</dbReference>
<dbReference type="Gene3D" id="1.20.58.2010">
    <property type="entry name" value="PRONE domain, subdomain 1"/>
    <property type="match status" value="2"/>
</dbReference>
<sequence length="594" mass="65804">MARPFQKIGHGLERFSFRRRRSASSPPLPPLASDGTDASSMEAQAQAQVQAPPFSKRALSRSCGSKGSRLSVDLPPPLAGGPSDRGAAGTSSSSSLAVPPKPVRHEGPPSDADIVREKFSKLLLGEDMSGTGKGVTSALALSNAITNLAASVFGEQRRLQPMAAEQKSRWKKEIYWLLSVADHIVEFVPSQQVAENGTCMEIMVTQQRQDLKMNIPALRKLDAMLLEYLDSFEGEQEFWYASKDADEPGKGNVPRQDDRWWLPTVRVPPSGLSYAYRKWLQNHKDLVAQVLKAAMAINANILMEMEVPESYMESLPKNGKSTLGDSAYKLITDDCFDAEELLRSVDLSDEHSIVDLKNRVEASVVIWQKKMTHKDSKLSWGHNARHEKRGMFEGRAENVLLLIKHRFPGIAQSALDISKIQCNKVGGSEEEAFRVPLLFFFQTRHIASLTNALHHAYLPSTMHLLLFRQDVGLAILESYSRALESLAFTVMSRIEDVLGADLATRDDPKNAAGLMRIASLPCSDDTDKVVSDAKAEVERMRRMEPVPPAPMLYDFVGPRDQDLGPRVTKISSVATKRFSYLENLGGTRSPIARH</sequence>
<dbReference type="Gramene" id="Zm00001eb343580_T002">
    <property type="protein sequence ID" value="Zm00001eb343580_P002"/>
    <property type="gene ID" value="Zm00001eb343580"/>
</dbReference>
<dbReference type="FunCoup" id="A0A804QK22">
    <property type="interactions" value="2251"/>
</dbReference>
<evidence type="ECO:0000256" key="3">
    <source>
        <dbReference type="SAM" id="MobiDB-lite"/>
    </source>
</evidence>
<evidence type="ECO:0000313" key="5">
    <source>
        <dbReference type="EnsemblPlants" id="Zm00001eb343580_P002"/>
    </source>
</evidence>
<name>A0A804QK22_MAIZE</name>
<keyword evidence="6" id="KW-1185">Reference proteome</keyword>
<dbReference type="EnsemblPlants" id="Zm00001eb343580_T002">
    <property type="protein sequence ID" value="Zm00001eb343580_P002"/>
    <property type="gene ID" value="Zm00001eb343580"/>
</dbReference>
<protein>
    <recommendedName>
        <fullName evidence="4">PRONE domain-containing protein</fullName>
    </recommendedName>
</protein>
<dbReference type="PROSITE" id="PS51334">
    <property type="entry name" value="PRONE"/>
    <property type="match status" value="1"/>
</dbReference>
<evidence type="ECO:0000256" key="2">
    <source>
        <dbReference type="PROSITE-ProRule" id="PRU00663"/>
    </source>
</evidence>
<feature type="compositionally biased region" description="Basic and acidic residues" evidence="3">
    <location>
        <begin position="103"/>
        <end position="112"/>
    </location>
</feature>
<dbReference type="GO" id="GO:0005886">
    <property type="term" value="C:plasma membrane"/>
    <property type="evidence" value="ECO:0000318"/>
    <property type="project" value="GO_Central"/>
</dbReference>
<reference evidence="6" key="1">
    <citation type="journal article" date="2009" name="Science">
        <title>The B73 maize genome: complexity, diversity, and dynamics.</title>
        <authorList>
            <person name="Schnable P.S."/>
            <person name="Ware D."/>
            <person name="Fulton R.S."/>
            <person name="Stein J.C."/>
            <person name="Wei F."/>
            <person name="Pasternak S."/>
            <person name="Liang C."/>
            <person name="Zhang J."/>
            <person name="Fulton L."/>
            <person name="Graves T.A."/>
            <person name="Minx P."/>
            <person name="Reily A.D."/>
            <person name="Courtney L."/>
            <person name="Kruchowski S.S."/>
            <person name="Tomlinson C."/>
            <person name="Strong C."/>
            <person name="Delehaunty K."/>
            <person name="Fronick C."/>
            <person name="Courtney B."/>
            <person name="Rock S.M."/>
            <person name="Belter E."/>
            <person name="Du F."/>
            <person name="Kim K."/>
            <person name="Abbott R.M."/>
            <person name="Cotton M."/>
            <person name="Levy A."/>
            <person name="Marchetto P."/>
            <person name="Ochoa K."/>
            <person name="Jackson S.M."/>
            <person name="Gillam B."/>
            <person name="Chen W."/>
            <person name="Yan L."/>
            <person name="Higginbotham J."/>
            <person name="Cardenas M."/>
            <person name="Waligorski J."/>
            <person name="Applebaum E."/>
            <person name="Phelps L."/>
            <person name="Falcone J."/>
            <person name="Kanchi K."/>
            <person name="Thane T."/>
            <person name="Scimone A."/>
            <person name="Thane N."/>
            <person name="Henke J."/>
            <person name="Wang T."/>
            <person name="Ruppert J."/>
            <person name="Shah N."/>
            <person name="Rotter K."/>
            <person name="Hodges J."/>
            <person name="Ingenthron E."/>
            <person name="Cordes M."/>
            <person name="Kohlberg S."/>
            <person name="Sgro J."/>
            <person name="Delgado B."/>
            <person name="Mead K."/>
            <person name="Chinwalla A."/>
            <person name="Leonard S."/>
            <person name="Crouse K."/>
            <person name="Collura K."/>
            <person name="Kudrna D."/>
            <person name="Currie J."/>
            <person name="He R."/>
            <person name="Angelova A."/>
            <person name="Rajasekar S."/>
            <person name="Mueller T."/>
            <person name="Lomeli R."/>
            <person name="Scara G."/>
            <person name="Ko A."/>
            <person name="Delaney K."/>
            <person name="Wissotski M."/>
            <person name="Lopez G."/>
            <person name="Campos D."/>
            <person name="Braidotti M."/>
            <person name="Ashley E."/>
            <person name="Golser W."/>
            <person name="Kim H."/>
            <person name="Lee S."/>
            <person name="Lin J."/>
            <person name="Dujmic Z."/>
            <person name="Kim W."/>
            <person name="Talag J."/>
            <person name="Zuccolo A."/>
            <person name="Fan C."/>
            <person name="Sebastian A."/>
            <person name="Kramer M."/>
            <person name="Spiegel L."/>
            <person name="Nascimento L."/>
            <person name="Zutavern T."/>
            <person name="Miller B."/>
            <person name="Ambroise C."/>
            <person name="Muller S."/>
            <person name="Spooner W."/>
            <person name="Narechania A."/>
            <person name="Ren L."/>
            <person name="Wei S."/>
            <person name="Kumari S."/>
            <person name="Faga B."/>
            <person name="Levy M.J."/>
            <person name="McMahan L."/>
            <person name="Van Buren P."/>
            <person name="Vaughn M.W."/>
            <person name="Ying K."/>
            <person name="Yeh C.-T."/>
            <person name="Emrich S.J."/>
            <person name="Jia Y."/>
            <person name="Kalyanaraman A."/>
            <person name="Hsia A.-P."/>
            <person name="Barbazuk W.B."/>
            <person name="Baucom R.S."/>
            <person name="Brutnell T.P."/>
            <person name="Carpita N.C."/>
            <person name="Chaparro C."/>
            <person name="Chia J.-M."/>
            <person name="Deragon J.-M."/>
            <person name="Estill J.C."/>
            <person name="Fu Y."/>
            <person name="Jeddeloh J.A."/>
            <person name="Han Y."/>
            <person name="Lee H."/>
            <person name="Li P."/>
            <person name="Lisch D.R."/>
            <person name="Liu S."/>
            <person name="Liu Z."/>
            <person name="Nagel D.H."/>
            <person name="McCann M.C."/>
            <person name="SanMiguel P."/>
            <person name="Myers A.M."/>
            <person name="Nettleton D."/>
            <person name="Nguyen J."/>
            <person name="Penning B.W."/>
            <person name="Ponnala L."/>
            <person name="Schneider K.L."/>
            <person name="Schwartz D.C."/>
            <person name="Sharma A."/>
            <person name="Soderlund C."/>
            <person name="Springer N.M."/>
            <person name="Sun Q."/>
            <person name="Wang H."/>
            <person name="Waterman M."/>
            <person name="Westerman R."/>
            <person name="Wolfgruber T.K."/>
            <person name="Yang L."/>
            <person name="Yu Y."/>
            <person name="Zhang L."/>
            <person name="Zhou S."/>
            <person name="Zhu Q."/>
            <person name="Bennetzen J.L."/>
            <person name="Dawe R.K."/>
            <person name="Jiang J."/>
            <person name="Jiang N."/>
            <person name="Presting G.G."/>
            <person name="Wessler S.R."/>
            <person name="Aluru S."/>
            <person name="Martienssen R.A."/>
            <person name="Clifton S.W."/>
            <person name="McCombie W.R."/>
            <person name="Wing R.A."/>
            <person name="Wilson R.K."/>
        </authorList>
    </citation>
    <scope>NUCLEOTIDE SEQUENCE [LARGE SCALE GENOMIC DNA]</scope>
    <source>
        <strain evidence="6">cv. B73</strain>
    </source>
</reference>
<proteinExistence type="predicted"/>